<dbReference type="Pfam" id="PF01510">
    <property type="entry name" value="Amidase_2"/>
    <property type="match status" value="1"/>
</dbReference>
<dbReference type="GO" id="GO:0019867">
    <property type="term" value="C:outer membrane"/>
    <property type="evidence" value="ECO:0007669"/>
    <property type="project" value="TreeGrafter"/>
</dbReference>
<dbReference type="PANTHER" id="PTHR30417">
    <property type="entry name" value="N-ACETYLMURAMOYL-L-ALANINE AMIDASE AMID"/>
    <property type="match status" value="1"/>
</dbReference>
<comment type="catalytic activity">
    <reaction evidence="1">
        <text>Hydrolyzes the link between N-acetylmuramoyl residues and L-amino acid residues in certain cell-wall glycopeptides.</text>
        <dbReference type="EC" id="3.5.1.28"/>
    </reaction>
</comment>
<keyword evidence="3" id="KW-0378">Hydrolase</keyword>
<dbReference type="Gene3D" id="3.40.80.10">
    <property type="entry name" value="Peptidoglycan recognition protein-like"/>
    <property type="match status" value="1"/>
</dbReference>
<sequence>MVVLHYTAMQSAEAALTRLCDPVCEVSAHYLICPKGRIWRMVPEQMRAWHAGAGAWGDVTDVNSRSIGIELANTGDQPFAAPQMAALEALLGAIMARWTIAPHRIIGHSDMAPARKFDPGARFDWRRLARQGLSVWPDPQGAPKADWDAFLRDAARFGYVLPVVSGDHDAGPEGLLLDAFRQRFRPWAAGQGAPISPADCAAMHDLATRFPIDQSGPSA</sequence>
<evidence type="ECO:0000256" key="3">
    <source>
        <dbReference type="ARBA" id="ARBA00022801"/>
    </source>
</evidence>
<proteinExistence type="predicted"/>
<dbReference type="Proteomes" id="UP000248012">
    <property type="component" value="Unassembled WGS sequence"/>
</dbReference>
<evidence type="ECO:0000256" key="1">
    <source>
        <dbReference type="ARBA" id="ARBA00001561"/>
    </source>
</evidence>
<protein>
    <recommendedName>
        <fullName evidence="2">N-acetylmuramoyl-L-alanine amidase</fullName>
        <ecNumber evidence="2">3.5.1.28</ecNumber>
    </recommendedName>
</protein>
<dbReference type="PANTHER" id="PTHR30417:SF1">
    <property type="entry name" value="N-ACETYLMURAMOYL-L-ALANINE AMIDASE AMID"/>
    <property type="match status" value="1"/>
</dbReference>
<dbReference type="GO" id="GO:0071555">
    <property type="term" value="P:cell wall organization"/>
    <property type="evidence" value="ECO:0007669"/>
    <property type="project" value="UniProtKB-KW"/>
</dbReference>
<feature type="domain" description="N-acetylmuramoyl-L-alanine amidase" evidence="5">
    <location>
        <begin position="1"/>
        <end position="120"/>
    </location>
</feature>
<dbReference type="EC" id="3.5.1.28" evidence="2"/>
<organism evidence="6 7">
    <name type="scientific">Litorivita pollutaquae</name>
    <dbReference type="NCBI Taxonomy" id="2200892"/>
    <lineage>
        <taxon>Bacteria</taxon>
        <taxon>Pseudomonadati</taxon>
        <taxon>Pseudomonadota</taxon>
        <taxon>Alphaproteobacteria</taxon>
        <taxon>Rhodobacterales</taxon>
        <taxon>Paracoccaceae</taxon>
        <taxon>Litorivita</taxon>
    </lineage>
</organism>
<evidence type="ECO:0000259" key="5">
    <source>
        <dbReference type="SMART" id="SM00644"/>
    </source>
</evidence>
<evidence type="ECO:0000256" key="2">
    <source>
        <dbReference type="ARBA" id="ARBA00011901"/>
    </source>
</evidence>
<comment type="caution">
    <text evidence="6">The sequence shown here is derived from an EMBL/GenBank/DDBJ whole genome shotgun (WGS) entry which is preliminary data.</text>
</comment>
<dbReference type="InterPro" id="IPR002502">
    <property type="entry name" value="Amidase_domain"/>
</dbReference>
<dbReference type="InterPro" id="IPR036505">
    <property type="entry name" value="Amidase/PGRP_sf"/>
</dbReference>
<name>A0A2V4NGM7_9RHOB</name>
<dbReference type="AlphaFoldDB" id="A0A2V4NGM7"/>
<evidence type="ECO:0000313" key="6">
    <source>
        <dbReference type="EMBL" id="PYC49250.1"/>
    </source>
</evidence>
<dbReference type="SMART" id="SM00644">
    <property type="entry name" value="Ami_2"/>
    <property type="match status" value="1"/>
</dbReference>
<dbReference type="OrthoDB" id="9794842at2"/>
<dbReference type="GO" id="GO:0009254">
    <property type="term" value="P:peptidoglycan turnover"/>
    <property type="evidence" value="ECO:0007669"/>
    <property type="project" value="TreeGrafter"/>
</dbReference>
<gene>
    <name evidence="6" type="ORF">DI396_02240</name>
</gene>
<dbReference type="CDD" id="cd06583">
    <property type="entry name" value="PGRP"/>
    <property type="match status" value="1"/>
</dbReference>
<reference evidence="6 7" key="1">
    <citation type="submission" date="2018-05" db="EMBL/GenBank/DDBJ databases">
        <title>Oceanovita maritima gen. nov., sp. nov., a marine bacterium in the family Rhodobacteraceae isolated from surface seawater of Lundu port Xiamen, China.</title>
        <authorList>
            <person name="Hetharua B.H."/>
            <person name="Min D."/>
            <person name="Liao H."/>
            <person name="Tian Y."/>
        </authorList>
    </citation>
    <scope>NUCLEOTIDE SEQUENCE [LARGE SCALE GENOMIC DNA]</scope>
    <source>
        <strain evidence="6 7">FSX-11</strain>
    </source>
</reference>
<dbReference type="InterPro" id="IPR051206">
    <property type="entry name" value="NAMLAA_amidase_2"/>
</dbReference>
<keyword evidence="4" id="KW-0961">Cell wall biogenesis/degradation</keyword>
<keyword evidence="7" id="KW-1185">Reference proteome</keyword>
<dbReference type="GO" id="GO:0009253">
    <property type="term" value="P:peptidoglycan catabolic process"/>
    <property type="evidence" value="ECO:0007669"/>
    <property type="project" value="InterPro"/>
</dbReference>
<evidence type="ECO:0000313" key="7">
    <source>
        <dbReference type="Proteomes" id="UP000248012"/>
    </source>
</evidence>
<evidence type="ECO:0000256" key="4">
    <source>
        <dbReference type="ARBA" id="ARBA00023316"/>
    </source>
</evidence>
<accession>A0A2V4NGM7</accession>
<dbReference type="SUPFAM" id="SSF55846">
    <property type="entry name" value="N-acetylmuramoyl-L-alanine amidase-like"/>
    <property type="match status" value="1"/>
</dbReference>
<dbReference type="GO" id="GO:0008745">
    <property type="term" value="F:N-acetylmuramoyl-L-alanine amidase activity"/>
    <property type="evidence" value="ECO:0007669"/>
    <property type="project" value="UniProtKB-EC"/>
</dbReference>
<dbReference type="EMBL" id="QFVT01000002">
    <property type="protein sequence ID" value="PYC49250.1"/>
    <property type="molecule type" value="Genomic_DNA"/>
</dbReference>